<dbReference type="Proteomes" id="UP000280960">
    <property type="component" value="Chromosome"/>
</dbReference>
<evidence type="ECO:0000313" key="1">
    <source>
        <dbReference type="EMBL" id="AYO29304.1"/>
    </source>
</evidence>
<reference evidence="1 2" key="1">
    <citation type="submission" date="2018-10" db="EMBL/GenBank/DDBJ databases">
        <authorList>
            <person name="Zhang X."/>
        </authorList>
    </citation>
    <scope>NUCLEOTIDE SEQUENCE [LARGE SCALE GENOMIC DNA]</scope>
    <source>
        <strain evidence="1 2">SK-G1</strain>
    </source>
</reference>
<dbReference type="KEGG" id="bacg:D2962_00625"/>
<protein>
    <submittedName>
        <fullName evidence="1">DUF5132 domain-containing protein</fullName>
    </submittedName>
</protein>
<name>A0A3G2R1G4_9FIRM</name>
<gene>
    <name evidence="1" type="ORF">D2962_00625</name>
</gene>
<evidence type="ECO:0000313" key="2">
    <source>
        <dbReference type="Proteomes" id="UP000280960"/>
    </source>
</evidence>
<keyword evidence="2" id="KW-1185">Reference proteome</keyword>
<sequence>MFSEEFWFGAGAFAALMLLRKPVRKLAVMTAGAVLAVGDKVKEAYHEIKEEIEDIVAEAYAANMAAKKGE</sequence>
<proteinExistence type="predicted"/>
<organism evidence="1 2">
    <name type="scientific">Biomaibacter acetigenes</name>
    <dbReference type="NCBI Taxonomy" id="2316383"/>
    <lineage>
        <taxon>Bacteria</taxon>
        <taxon>Bacillati</taxon>
        <taxon>Bacillota</taxon>
        <taxon>Clostridia</taxon>
        <taxon>Thermosediminibacterales</taxon>
        <taxon>Tepidanaerobacteraceae</taxon>
        <taxon>Biomaibacter</taxon>
    </lineage>
</organism>
<accession>A0A3G2R1G4</accession>
<dbReference type="AlphaFoldDB" id="A0A3G2R1G4"/>
<dbReference type="RefSeq" id="WP_120765248.1">
    <property type="nucleotide sequence ID" value="NZ_CP033169.1"/>
</dbReference>
<dbReference type="EMBL" id="CP033169">
    <property type="protein sequence ID" value="AYO29304.1"/>
    <property type="molecule type" value="Genomic_DNA"/>
</dbReference>